<dbReference type="EMBL" id="CACVKT020005120">
    <property type="protein sequence ID" value="CAC5393117.1"/>
    <property type="molecule type" value="Genomic_DNA"/>
</dbReference>
<dbReference type="GO" id="GO:0005829">
    <property type="term" value="C:cytosol"/>
    <property type="evidence" value="ECO:0007669"/>
    <property type="project" value="TreeGrafter"/>
</dbReference>
<keyword evidence="4 7" id="KW-0833">Ubl conjugation pathway</keyword>
<evidence type="ECO:0000256" key="2">
    <source>
        <dbReference type="ARBA" id="ARBA00005427"/>
    </source>
</evidence>
<dbReference type="PROSITE" id="PS50235">
    <property type="entry name" value="USP_3"/>
    <property type="match status" value="1"/>
</dbReference>
<keyword evidence="5 7" id="KW-0378">Hydrolase</keyword>
<dbReference type="SUPFAM" id="SSF54001">
    <property type="entry name" value="Cysteine proteinases"/>
    <property type="match status" value="1"/>
</dbReference>
<dbReference type="FunFam" id="3.90.70.10:FF:000092">
    <property type="entry name" value="Ubiquitin carboxyl-terminal hydrolase"/>
    <property type="match status" value="1"/>
</dbReference>
<protein>
    <recommendedName>
        <fullName evidence="7">Ubiquitin carboxyl-terminal hydrolase</fullName>
        <ecNumber evidence="7">3.4.19.12</ecNumber>
    </recommendedName>
</protein>
<keyword evidence="6 7" id="KW-0788">Thiol protease</keyword>
<organism evidence="10 11">
    <name type="scientific">Mytilus coruscus</name>
    <name type="common">Sea mussel</name>
    <dbReference type="NCBI Taxonomy" id="42192"/>
    <lineage>
        <taxon>Eukaryota</taxon>
        <taxon>Metazoa</taxon>
        <taxon>Spiralia</taxon>
        <taxon>Lophotrochozoa</taxon>
        <taxon>Mollusca</taxon>
        <taxon>Bivalvia</taxon>
        <taxon>Autobranchia</taxon>
        <taxon>Pteriomorphia</taxon>
        <taxon>Mytilida</taxon>
        <taxon>Mytiloidea</taxon>
        <taxon>Mytilidae</taxon>
        <taxon>Mytilinae</taxon>
        <taxon>Mytilus</taxon>
    </lineage>
</organism>
<dbReference type="PANTHER" id="PTHR24006:SF687">
    <property type="entry name" value="UBIQUITIN CARBOXYL-TERMINAL HYDROLASE 10"/>
    <property type="match status" value="1"/>
</dbReference>
<dbReference type="CDD" id="cd02257">
    <property type="entry name" value="Peptidase_C19"/>
    <property type="match status" value="1"/>
</dbReference>
<gene>
    <name evidence="10" type="ORF">MCOR_28004</name>
</gene>
<evidence type="ECO:0000313" key="11">
    <source>
        <dbReference type="Proteomes" id="UP000507470"/>
    </source>
</evidence>
<dbReference type="GO" id="GO:0006508">
    <property type="term" value="P:proteolysis"/>
    <property type="evidence" value="ECO:0007669"/>
    <property type="project" value="UniProtKB-KW"/>
</dbReference>
<dbReference type="GO" id="GO:0016579">
    <property type="term" value="P:protein deubiquitination"/>
    <property type="evidence" value="ECO:0007669"/>
    <property type="project" value="InterPro"/>
</dbReference>
<evidence type="ECO:0000256" key="4">
    <source>
        <dbReference type="ARBA" id="ARBA00022786"/>
    </source>
</evidence>
<name>A0A6J8CDX6_MYTCO</name>
<comment type="similarity">
    <text evidence="2">Belongs to the peptidase C19 family. USP10 subfamily.</text>
</comment>
<dbReference type="Pfam" id="PF00443">
    <property type="entry name" value="UCH"/>
    <property type="match status" value="1"/>
</dbReference>
<dbReference type="PROSITE" id="PS00973">
    <property type="entry name" value="USP_2"/>
    <property type="match status" value="1"/>
</dbReference>
<dbReference type="InterPro" id="IPR028889">
    <property type="entry name" value="USP"/>
</dbReference>
<feature type="compositionally biased region" description="Polar residues" evidence="8">
    <location>
        <begin position="103"/>
        <end position="118"/>
    </location>
</feature>
<comment type="catalytic activity">
    <reaction evidence="1 7">
        <text>Thiol-dependent hydrolysis of ester, thioester, amide, peptide and isopeptide bonds formed by the C-terminal Gly of ubiquitin (a 76-residue protein attached to proteins as an intracellular targeting signal).</text>
        <dbReference type="EC" id="3.4.19.12"/>
    </reaction>
</comment>
<evidence type="ECO:0000259" key="9">
    <source>
        <dbReference type="PROSITE" id="PS50235"/>
    </source>
</evidence>
<feature type="compositionally biased region" description="Polar residues" evidence="8">
    <location>
        <begin position="388"/>
        <end position="410"/>
    </location>
</feature>
<feature type="region of interest" description="Disordered" evidence="8">
    <location>
        <begin position="103"/>
        <end position="132"/>
    </location>
</feature>
<feature type="region of interest" description="Disordered" evidence="8">
    <location>
        <begin position="379"/>
        <end position="412"/>
    </location>
</feature>
<dbReference type="OrthoDB" id="429671at2759"/>
<evidence type="ECO:0000313" key="10">
    <source>
        <dbReference type="EMBL" id="CAC5393117.1"/>
    </source>
</evidence>
<evidence type="ECO:0000256" key="5">
    <source>
        <dbReference type="ARBA" id="ARBA00022801"/>
    </source>
</evidence>
<dbReference type="GO" id="GO:0005634">
    <property type="term" value="C:nucleus"/>
    <property type="evidence" value="ECO:0007669"/>
    <property type="project" value="TreeGrafter"/>
</dbReference>
<keyword evidence="3 7" id="KW-0645">Protease</keyword>
<dbReference type="GO" id="GO:0030330">
    <property type="term" value="P:DNA damage response, signal transduction by p53 class mediator"/>
    <property type="evidence" value="ECO:0007669"/>
    <property type="project" value="TreeGrafter"/>
</dbReference>
<dbReference type="InterPro" id="IPR038765">
    <property type="entry name" value="Papain-like_cys_pep_sf"/>
</dbReference>
<keyword evidence="11" id="KW-1185">Reference proteome</keyword>
<feature type="domain" description="USP" evidence="9">
    <location>
        <begin position="495"/>
        <end position="867"/>
    </location>
</feature>
<dbReference type="EC" id="3.4.19.12" evidence="7"/>
<dbReference type="AlphaFoldDB" id="A0A6J8CDX6"/>
<dbReference type="PROSITE" id="PS00972">
    <property type="entry name" value="USP_1"/>
    <property type="match status" value="1"/>
</dbReference>
<dbReference type="GO" id="GO:0010506">
    <property type="term" value="P:regulation of autophagy"/>
    <property type="evidence" value="ECO:0007669"/>
    <property type="project" value="TreeGrafter"/>
</dbReference>
<evidence type="ECO:0000256" key="1">
    <source>
        <dbReference type="ARBA" id="ARBA00000707"/>
    </source>
</evidence>
<reference evidence="10 11" key="1">
    <citation type="submission" date="2020-06" db="EMBL/GenBank/DDBJ databases">
        <authorList>
            <person name="Li R."/>
            <person name="Bekaert M."/>
        </authorList>
    </citation>
    <scope>NUCLEOTIDE SEQUENCE [LARGE SCALE GENOMIC DNA]</scope>
    <source>
        <strain evidence="11">wild</strain>
    </source>
</reference>
<accession>A0A6J8CDX6</accession>
<proteinExistence type="inferred from homology"/>
<feature type="region of interest" description="Disordered" evidence="8">
    <location>
        <begin position="278"/>
        <end position="328"/>
    </location>
</feature>
<evidence type="ECO:0000256" key="8">
    <source>
        <dbReference type="SAM" id="MobiDB-lite"/>
    </source>
</evidence>
<sequence>MAFLSNEITFGDFDILTQEDEVYQILFGSRQAEGGRVEFPWDSKENCSYGGSEVTNEKLNQQQDMQDEINFSGGTYFNQQDASGLHNNFTFGNDSYTEYTLEQSQMDADGNNSSSSSKPYERRNKKRRPPGYYEKLQEEIEKERIRKLETNVYTENITRNAVNFEETSYTSQSDRDTLPTQYIQKNHTDYAQNYASVPPVHNNFQTNITEGVELVTDDISCVTLSNDDSLAHSHMVHTTHENFSHPSMFHTSQTPIYPSQTSCHPPQTSVYTQKQWLPDSSQDTQTVSHYTNPTSSSEHIDLSFTSVNKPPKSSISSGYEDSSQASQEIVTQDVVDSGVNQTNISEDVETESENLVDFASYPPLQPASNNIPIGAQVNRQENGEKSSEMSNVEDNSSAKQENSAGEQSGSVWGAKPKSWANLFKGESPSTAASVIYNENYVDVNYPSLDQEKDTKEKQVVNLSPVPAIHDSAADILGEFFCQNKIMHTQVGLQPRGLMNRGNWCYINATLQALISCPPFYNLMKKIPTFPRIQRGPTSTPILDSMIQFVGEFTPCARAIDNKYKGKKQPPELPPGPMFEPTYVYKMLQLLQDTATFKLGRQEDAEEFLSCILDGMHEEMVACMRVHKGEAEYEANGVLDNSGDEDVDADSWEQVGPKKKSVLTRKNDFEVSPLADIFVGYIRSAVFKTTSKDSATVEPFFTLKLDIQSEKVYTVREALERMVSKESVSGFTCSKTNAEMEITKKLTIEQLPPVLILHLKCFVYDKDGGSQKLIKDVNFTIDLEITKDLLSPSVKNKYPNYYRQYKLFAVVYHHGKKATGGHYTTAVFHPAINRWVIFDDSNVKIVPVTTVLQFSAPRVPYLLYYRRLDSH</sequence>
<dbReference type="GO" id="GO:0004843">
    <property type="term" value="F:cysteine-type deubiquitinase activity"/>
    <property type="evidence" value="ECO:0007669"/>
    <property type="project" value="UniProtKB-UniRule"/>
</dbReference>
<dbReference type="InterPro" id="IPR001394">
    <property type="entry name" value="Peptidase_C19_UCH"/>
</dbReference>
<dbReference type="Gene3D" id="3.90.70.10">
    <property type="entry name" value="Cysteine proteinases"/>
    <property type="match status" value="1"/>
</dbReference>
<evidence type="ECO:0000256" key="6">
    <source>
        <dbReference type="ARBA" id="ARBA00022807"/>
    </source>
</evidence>
<evidence type="ECO:0000256" key="7">
    <source>
        <dbReference type="RuleBase" id="RU366025"/>
    </source>
</evidence>
<dbReference type="InterPro" id="IPR018200">
    <property type="entry name" value="USP_CS"/>
</dbReference>
<dbReference type="InterPro" id="IPR050164">
    <property type="entry name" value="Peptidase_C19"/>
</dbReference>
<evidence type="ECO:0000256" key="3">
    <source>
        <dbReference type="ARBA" id="ARBA00022670"/>
    </source>
</evidence>
<dbReference type="PANTHER" id="PTHR24006">
    <property type="entry name" value="UBIQUITIN CARBOXYL-TERMINAL HYDROLASE"/>
    <property type="match status" value="1"/>
</dbReference>
<dbReference type="Proteomes" id="UP000507470">
    <property type="component" value="Unassembled WGS sequence"/>
</dbReference>